<keyword evidence="5" id="KW-0012">Acyltransferase</keyword>
<comment type="caution">
    <text evidence="5">The sequence shown here is derived from an EMBL/GenBank/DDBJ whole genome shotgun (WGS) entry which is preliminary data.</text>
</comment>
<dbReference type="Gene3D" id="3.90.1750.10">
    <property type="entry name" value="Hect, E3 ligase catalytic domains"/>
    <property type="match status" value="1"/>
</dbReference>
<evidence type="ECO:0000256" key="1">
    <source>
        <dbReference type="ARBA" id="ARBA00022786"/>
    </source>
</evidence>
<reference evidence="5" key="1">
    <citation type="submission" date="2021-03" db="EMBL/GenBank/DDBJ databases">
        <authorList>
            <person name="Bekaert M."/>
        </authorList>
    </citation>
    <scope>NUCLEOTIDE SEQUENCE</scope>
</reference>
<feature type="compositionally biased region" description="Polar residues" evidence="3">
    <location>
        <begin position="75"/>
        <end position="124"/>
    </location>
</feature>
<evidence type="ECO:0000259" key="4">
    <source>
        <dbReference type="PROSITE" id="PS50237"/>
    </source>
</evidence>
<dbReference type="InterPro" id="IPR000569">
    <property type="entry name" value="HECT_dom"/>
</dbReference>
<feature type="domain" description="HECT" evidence="4">
    <location>
        <begin position="263"/>
        <end position="300"/>
    </location>
</feature>
<evidence type="ECO:0000256" key="3">
    <source>
        <dbReference type="SAM" id="MobiDB-lite"/>
    </source>
</evidence>
<dbReference type="EC" id="2.3.2.26" evidence="5"/>
<keyword evidence="5" id="KW-0808">Transferase</keyword>
<accession>A0A8S3PU30</accession>
<dbReference type="GO" id="GO:0061630">
    <property type="term" value="F:ubiquitin protein ligase activity"/>
    <property type="evidence" value="ECO:0007669"/>
    <property type="project" value="UniProtKB-EC"/>
</dbReference>
<protein>
    <submittedName>
        <fullName evidence="5">G2H3</fullName>
        <ecNumber evidence="5">2.3.2.26</ecNumber>
    </submittedName>
</protein>
<keyword evidence="1 2" id="KW-0833">Ubl conjugation pathway</keyword>
<keyword evidence="6" id="KW-1185">Reference proteome</keyword>
<evidence type="ECO:0000313" key="5">
    <source>
        <dbReference type="EMBL" id="CAG2187251.1"/>
    </source>
</evidence>
<dbReference type="EMBL" id="CAJPWZ010000162">
    <property type="protein sequence ID" value="CAG2187251.1"/>
    <property type="molecule type" value="Genomic_DNA"/>
</dbReference>
<dbReference type="AlphaFoldDB" id="A0A8S3PU30"/>
<dbReference type="PROSITE" id="PS50237">
    <property type="entry name" value="HECT"/>
    <property type="match status" value="1"/>
</dbReference>
<sequence length="369" mass="42402">MKCSKDDGMVFRKLEGDTVETIRHRLNRSMLYIRPNTPIVLLDEEEDSESELERSPFDQEIPPPHRSRQYPPENIDTQADNQQESDNSSATVQTENQQESSNSGTTVQTENQQESSNSGATVQTEEIPPPHRSRRRQRDIVGTQSDIDKCPLQTNLGSQRRRRRQMLSLPSPRRSDRTTRPRRVAAVEAMNFIHAVLSNPPQSAETLDTAVNNNDVCIRATSTSGDLKSCLKELREQFQDNCTSVQRIIVFRKSFWTAFFALSKTTFNQNAELYVKFSGEMGDDQGGPRREFFRILMKELQESELFEGQSLQKLFSHNIEALEKKNTKWQDNLLPCPWYRLKSVEDFQAKDLFLSKHGDWLVDQGISNA</sequence>
<dbReference type="InterPro" id="IPR035983">
    <property type="entry name" value="Hect_E3_ubiquitin_ligase"/>
</dbReference>
<dbReference type="OrthoDB" id="6137715at2759"/>
<feature type="region of interest" description="Disordered" evidence="3">
    <location>
        <begin position="45"/>
        <end position="181"/>
    </location>
</feature>
<name>A0A8S3PU30_MYTED</name>
<evidence type="ECO:0000313" key="6">
    <source>
        <dbReference type="Proteomes" id="UP000683360"/>
    </source>
</evidence>
<dbReference type="Proteomes" id="UP000683360">
    <property type="component" value="Unassembled WGS sequence"/>
</dbReference>
<dbReference type="SUPFAM" id="SSF56204">
    <property type="entry name" value="Hect, E3 ligase catalytic domain"/>
    <property type="match status" value="1"/>
</dbReference>
<comment type="caution">
    <text evidence="2">Lacks conserved residue(s) required for the propagation of feature annotation.</text>
</comment>
<gene>
    <name evidence="5" type="ORF">MEDL_2735</name>
</gene>
<proteinExistence type="predicted"/>
<evidence type="ECO:0000256" key="2">
    <source>
        <dbReference type="PROSITE-ProRule" id="PRU00104"/>
    </source>
</evidence>
<organism evidence="5 6">
    <name type="scientific">Mytilus edulis</name>
    <name type="common">Blue mussel</name>
    <dbReference type="NCBI Taxonomy" id="6550"/>
    <lineage>
        <taxon>Eukaryota</taxon>
        <taxon>Metazoa</taxon>
        <taxon>Spiralia</taxon>
        <taxon>Lophotrochozoa</taxon>
        <taxon>Mollusca</taxon>
        <taxon>Bivalvia</taxon>
        <taxon>Autobranchia</taxon>
        <taxon>Pteriomorphia</taxon>
        <taxon>Mytilida</taxon>
        <taxon>Mytiloidea</taxon>
        <taxon>Mytilidae</taxon>
        <taxon>Mytilinae</taxon>
        <taxon>Mytilus</taxon>
    </lineage>
</organism>